<proteinExistence type="predicted"/>
<evidence type="ECO:0000313" key="2">
    <source>
        <dbReference type="EMBL" id="MCA9728980.1"/>
    </source>
</evidence>
<evidence type="ECO:0000313" key="3">
    <source>
        <dbReference type="Proteomes" id="UP000697710"/>
    </source>
</evidence>
<reference evidence="2" key="1">
    <citation type="submission" date="2020-04" db="EMBL/GenBank/DDBJ databases">
        <authorList>
            <person name="Zhang T."/>
        </authorList>
    </citation>
    <scope>NUCLEOTIDE SEQUENCE</scope>
    <source>
        <strain evidence="2">HKST-UBA01</strain>
    </source>
</reference>
<dbReference type="Proteomes" id="UP000697710">
    <property type="component" value="Unassembled WGS sequence"/>
</dbReference>
<protein>
    <submittedName>
        <fullName evidence="2">Uncharacterized protein</fullName>
    </submittedName>
</protein>
<reference evidence="2" key="2">
    <citation type="journal article" date="2021" name="Microbiome">
        <title>Successional dynamics and alternative stable states in a saline activated sludge microbial community over 9 years.</title>
        <authorList>
            <person name="Wang Y."/>
            <person name="Ye J."/>
            <person name="Ju F."/>
            <person name="Liu L."/>
            <person name="Boyd J.A."/>
            <person name="Deng Y."/>
            <person name="Parks D.H."/>
            <person name="Jiang X."/>
            <person name="Yin X."/>
            <person name="Woodcroft B.J."/>
            <person name="Tyson G.W."/>
            <person name="Hugenholtz P."/>
            <person name="Polz M.F."/>
            <person name="Zhang T."/>
        </authorList>
    </citation>
    <scope>NUCLEOTIDE SEQUENCE</scope>
    <source>
        <strain evidence="2">HKST-UBA01</strain>
    </source>
</reference>
<accession>A0A956RQG8</accession>
<dbReference type="AlphaFoldDB" id="A0A956RQG8"/>
<name>A0A956RQG8_UNCEI</name>
<gene>
    <name evidence="2" type="ORF">KC729_14910</name>
</gene>
<feature type="non-terminal residue" evidence="2">
    <location>
        <position position="257"/>
    </location>
</feature>
<evidence type="ECO:0000256" key="1">
    <source>
        <dbReference type="SAM" id="MobiDB-lite"/>
    </source>
</evidence>
<sequence length="257" mass="27332">MTHLALHHVVVRMLYDPAFVQSVFARPEEALADAGITTEDIDWLLQTDPRAYTTDSHRRARSLGGLLEEYPTACAALVRARHRSDAGTPPVAVLDAFFSSAGFHRGMQAGASLALSFGEYLVQTADGLPRADPAATLRHELAAALARIELRIARLRRIALRSLPAIPEWTDSADSSELERARLHASPCIDWLTVPEGVLDRFGEVRRQLALASSARPSREGAHDTDDGGSVGVGVGVGVGTASAPAGAGDARTAVVD</sequence>
<organism evidence="2 3">
    <name type="scientific">Eiseniibacteriota bacterium</name>
    <dbReference type="NCBI Taxonomy" id="2212470"/>
    <lineage>
        <taxon>Bacteria</taxon>
        <taxon>Candidatus Eiseniibacteriota</taxon>
    </lineage>
</organism>
<dbReference type="EMBL" id="JAGQHR010000535">
    <property type="protein sequence ID" value="MCA9728980.1"/>
    <property type="molecule type" value="Genomic_DNA"/>
</dbReference>
<comment type="caution">
    <text evidence="2">The sequence shown here is derived from an EMBL/GenBank/DDBJ whole genome shotgun (WGS) entry which is preliminary data.</text>
</comment>
<feature type="region of interest" description="Disordered" evidence="1">
    <location>
        <begin position="213"/>
        <end position="234"/>
    </location>
</feature>
<feature type="compositionally biased region" description="Basic and acidic residues" evidence="1">
    <location>
        <begin position="217"/>
        <end position="226"/>
    </location>
</feature>